<organism evidence="2 3">
    <name type="scientific">Streptococcus cuniculipharyngis</name>
    <dbReference type="NCBI Taxonomy" id="1562651"/>
    <lineage>
        <taxon>Bacteria</taxon>
        <taxon>Bacillati</taxon>
        <taxon>Bacillota</taxon>
        <taxon>Bacilli</taxon>
        <taxon>Lactobacillales</taxon>
        <taxon>Streptococcaceae</taxon>
        <taxon>Streptococcus</taxon>
    </lineage>
</organism>
<sequence length="43" mass="4578">MAFGDNEVRKKTLFEKLTLVVVVIMLLITIGAAVLTALSAISS</sequence>
<keyword evidence="1" id="KW-1133">Transmembrane helix</keyword>
<protein>
    <submittedName>
        <fullName evidence="2">DUF4044 domain-containing protein</fullName>
    </submittedName>
</protein>
<accession>A0A5C5SDX5</accession>
<comment type="caution">
    <text evidence="2">The sequence shown here is derived from an EMBL/GenBank/DDBJ whole genome shotgun (WGS) entry which is preliminary data.</text>
</comment>
<keyword evidence="3" id="KW-1185">Reference proteome</keyword>
<dbReference type="Proteomes" id="UP000317430">
    <property type="component" value="Unassembled WGS sequence"/>
</dbReference>
<dbReference type="Pfam" id="PF13253">
    <property type="entry name" value="DUF4044"/>
    <property type="match status" value="1"/>
</dbReference>
<dbReference type="EMBL" id="VOHL01000001">
    <property type="protein sequence ID" value="TWS98712.1"/>
    <property type="molecule type" value="Genomic_DNA"/>
</dbReference>
<keyword evidence="1" id="KW-0812">Transmembrane</keyword>
<keyword evidence="1" id="KW-0472">Membrane</keyword>
<proteinExistence type="predicted"/>
<evidence type="ECO:0000256" key="1">
    <source>
        <dbReference type="SAM" id="Phobius"/>
    </source>
</evidence>
<dbReference type="InterPro" id="IPR025270">
    <property type="entry name" value="DUF4044"/>
</dbReference>
<name>A0A5C5SDX5_9STRE</name>
<evidence type="ECO:0000313" key="3">
    <source>
        <dbReference type="Proteomes" id="UP000317430"/>
    </source>
</evidence>
<evidence type="ECO:0000313" key="2">
    <source>
        <dbReference type="EMBL" id="TWS98712.1"/>
    </source>
</evidence>
<gene>
    <name evidence="2" type="ORF">FRX57_00350</name>
</gene>
<reference evidence="2 3" key="1">
    <citation type="submission" date="2019-08" db="EMBL/GenBank/DDBJ databases">
        <authorList>
            <person name="Lei W."/>
        </authorList>
    </citation>
    <scope>NUCLEOTIDE SEQUENCE [LARGE SCALE GENOMIC DNA]</scope>
    <source>
        <strain evidence="2 3">CCUG 66496</strain>
    </source>
</reference>
<feature type="transmembrane region" description="Helical" evidence="1">
    <location>
        <begin position="17"/>
        <end position="41"/>
    </location>
</feature>
<dbReference type="AlphaFoldDB" id="A0A5C5SDX5"/>
<dbReference type="RefSeq" id="WP_146565543.1">
    <property type="nucleotide sequence ID" value="NZ_VOHL01000001.1"/>
</dbReference>